<feature type="domain" description="Glycosyltransferase subfamily 4-like N-terminal" evidence="3">
    <location>
        <begin position="20"/>
        <end position="202"/>
    </location>
</feature>
<dbReference type="AlphaFoldDB" id="A0A8J3G4V8"/>
<keyword evidence="1" id="KW-0808">Transferase</keyword>
<dbReference type="EMBL" id="BMYF01000005">
    <property type="protein sequence ID" value="GHB31335.1"/>
    <property type="molecule type" value="Genomic_DNA"/>
</dbReference>
<evidence type="ECO:0000259" key="2">
    <source>
        <dbReference type="Pfam" id="PF00534"/>
    </source>
</evidence>
<evidence type="ECO:0000256" key="1">
    <source>
        <dbReference type="ARBA" id="ARBA00022679"/>
    </source>
</evidence>
<organism evidence="4 5">
    <name type="scientific">Mongoliitalea lutea</name>
    <dbReference type="NCBI Taxonomy" id="849756"/>
    <lineage>
        <taxon>Bacteria</taxon>
        <taxon>Pseudomonadati</taxon>
        <taxon>Bacteroidota</taxon>
        <taxon>Cytophagia</taxon>
        <taxon>Cytophagales</taxon>
        <taxon>Cyclobacteriaceae</taxon>
        <taxon>Mongoliitalea</taxon>
    </lineage>
</organism>
<dbReference type="PANTHER" id="PTHR46401:SF2">
    <property type="entry name" value="GLYCOSYLTRANSFERASE WBBK-RELATED"/>
    <property type="match status" value="1"/>
</dbReference>
<dbReference type="Gene3D" id="3.40.50.2000">
    <property type="entry name" value="Glycogen Phosphorylase B"/>
    <property type="match status" value="2"/>
</dbReference>
<dbReference type="InterPro" id="IPR028098">
    <property type="entry name" value="Glyco_trans_4-like_N"/>
</dbReference>
<dbReference type="GO" id="GO:0009103">
    <property type="term" value="P:lipopolysaccharide biosynthetic process"/>
    <property type="evidence" value="ECO:0007669"/>
    <property type="project" value="TreeGrafter"/>
</dbReference>
<dbReference type="SUPFAM" id="SSF53756">
    <property type="entry name" value="UDP-Glycosyltransferase/glycogen phosphorylase"/>
    <property type="match status" value="1"/>
</dbReference>
<name>A0A8J3G4V8_9BACT</name>
<evidence type="ECO:0000259" key="3">
    <source>
        <dbReference type="Pfam" id="PF13579"/>
    </source>
</evidence>
<dbReference type="Pfam" id="PF00534">
    <property type="entry name" value="Glycos_transf_1"/>
    <property type="match status" value="1"/>
</dbReference>
<evidence type="ECO:0000313" key="4">
    <source>
        <dbReference type="EMBL" id="GHB31335.1"/>
    </source>
</evidence>
<dbReference type="PANTHER" id="PTHR46401">
    <property type="entry name" value="GLYCOSYLTRANSFERASE WBBK-RELATED"/>
    <property type="match status" value="1"/>
</dbReference>
<reference evidence="4" key="2">
    <citation type="submission" date="2020-09" db="EMBL/GenBank/DDBJ databases">
        <authorList>
            <person name="Sun Q."/>
            <person name="Kim S."/>
        </authorList>
    </citation>
    <scope>NUCLEOTIDE SEQUENCE</scope>
    <source>
        <strain evidence="4">KCTC 23224</strain>
    </source>
</reference>
<dbReference type="Proteomes" id="UP000642809">
    <property type="component" value="Unassembled WGS sequence"/>
</dbReference>
<dbReference type="GO" id="GO:0016757">
    <property type="term" value="F:glycosyltransferase activity"/>
    <property type="evidence" value="ECO:0007669"/>
    <property type="project" value="InterPro"/>
</dbReference>
<keyword evidence="5" id="KW-1185">Reference proteome</keyword>
<dbReference type="RefSeq" id="WP_189579385.1">
    <property type="nucleotide sequence ID" value="NZ_BMYF01000005.1"/>
</dbReference>
<accession>A0A8J3G4V8</accession>
<feature type="domain" description="Glycosyl transferase family 1" evidence="2">
    <location>
        <begin position="228"/>
        <end position="386"/>
    </location>
</feature>
<comment type="caution">
    <text evidence="4">The sequence shown here is derived from an EMBL/GenBank/DDBJ whole genome shotgun (WGS) entry which is preliminary data.</text>
</comment>
<dbReference type="CDD" id="cd03794">
    <property type="entry name" value="GT4_WbuB-like"/>
    <property type="match status" value="1"/>
</dbReference>
<gene>
    <name evidence="4" type="ORF">GCM10008106_10070</name>
</gene>
<dbReference type="Pfam" id="PF13579">
    <property type="entry name" value="Glyco_trans_4_4"/>
    <property type="match status" value="1"/>
</dbReference>
<sequence>MRILLIHQYFLEEGDPGGSRFNEMTMNWLEQGHDVTVIAGMIHYNGNEKRSEYKGKYIVKKNQGGVEVFRSHVSESYNSGFLGRLWGYFSFVFSSLFVGLFKTSGKFDVVIVTSPPLFVGISGYIISRIKRIPLVFEVRDLWPESAIDTGMVKSKVLINLAYSLESFIYRKSLLVNVLTPAFRDVLINEKKVPSDKVIFIPNAADFRLSESLLQSFDPISLRTSLGWDQSFVITYVGAHGIANHLVQILDAAELLRDSSVKFVLIGMGPEKAKLVKEATSRGLTNVQFLDPVPKEEVFKYILASDMGASVLKKVDTFKTIYSNKTFDYLACKRPVLMAIDGVSRALIEEAQGGVYVEPENPEAYKLAIQKYLDDPSLVKSQGEHGYSFVKQNFDRTILAEKYIHLIELKMGLKKEVVSN</sequence>
<protein>
    <submittedName>
        <fullName evidence="4">Glycosyltransferase WbuB</fullName>
    </submittedName>
</protein>
<evidence type="ECO:0000313" key="5">
    <source>
        <dbReference type="Proteomes" id="UP000642809"/>
    </source>
</evidence>
<proteinExistence type="predicted"/>
<reference evidence="4" key="1">
    <citation type="journal article" date="2014" name="Int. J. Syst. Evol. Microbiol.">
        <title>Complete genome sequence of Corynebacterium casei LMG S-19264T (=DSM 44701T), isolated from a smear-ripened cheese.</title>
        <authorList>
            <consortium name="US DOE Joint Genome Institute (JGI-PGF)"/>
            <person name="Walter F."/>
            <person name="Albersmeier A."/>
            <person name="Kalinowski J."/>
            <person name="Ruckert C."/>
        </authorList>
    </citation>
    <scope>NUCLEOTIDE SEQUENCE</scope>
    <source>
        <strain evidence="4">KCTC 23224</strain>
    </source>
</reference>
<dbReference type="InterPro" id="IPR001296">
    <property type="entry name" value="Glyco_trans_1"/>
</dbReference>